<feature type="chain" id="PRO_5012307497" evidence="1">
    <location>
        <begin position="21"/>
        <end position="324"/>
    </location>
</feature>
<dbReference type="GO" id="GO:0015288">
    <property type="term" value="F:porin activity"/>
    <property type="evidence" value="ECO:0007669"/>
    <property type="project" value="InterPro"/>
</dbReference>
<feature type="domain" description="Porin" evidence="2">
    <location>
        <begin position="7"/>
        <end position="293"/>
    </location>
</feature>
<proteinExistence type="predicted"/>
<dbReference type="InterPro" id="IPR033900">
    <property type="entry name" value="Gram_neg_porin_domain"/>
</dbReference>
<dbReference type="Gene3D" id="2.40.160.10">
    <property type="entry name" value="Porin"/>
    <property type="match status" value="1"/>
</dbReference>
<dbReference type="Proteomes" id="UP000203589">
    <property type="component" value="Chromosome"/>
</dbReference>
<gene>
    <name evidence="3" type="ORF">ANTHELSMS3_00101</name>
</gene>
<dbReference type="InterPro" id="IPR023614">
    <property type="entry name" value="Porin_dom_sf"/>
</dbReference>
<organism evidence="3 4">
    <name type="scientific">Antarctobacter heliothermus</name>
    <dbReference type="NCBI Taxonomy" id="74033"/>
    <lineage>
        <taxon>Bacteria</taxon>
        <taxon>Pseudomonadati</taxon>
        <taxon>Pseudomonadota</taxon>
        <taxon>Alphaproteobacteria</taxon>
        <taxon>Rhodobacterales</taxon>
        <taxon>Roseobacteraceae</taxon>
        <taxon>Antarctobacter</taxon>
    </lineage>
</organism>
<keyword evidence="1" id="KW-0732">Signal</keyword>
<evidence type="ECO:0000313" key="3">
    <source>
        <dbReference type="EMBL" id="ASP18827.1"/>
    </source>
</evidence>
<evidence type="ECO:0000256" key="1">
    <source>
        <dbReference type="SAM" id="SignalP"/>
    </source>
</evidence>
<name>A0A222DXY8_9RHOB</name>
<evidence type="ECO:0000313" key="4">
    <source>
        <dbReference type="Proteomes" id="UP000203589"/>
    </source>
</evidence>
<dbReference type="EMBL" id="CP022540">
    <property type="protein sequence ID" value="ASP18827.1"/>
    <property type="molecule type" value="Genomic_DNA"/>
</dbReference>
<sequence length="324" mass="33058">MKKILLATTALVATAGFAAAEVKISGAAEMGIVDGDHLATAGFHTDVGVTFTLSGEADNGLTFGSAIALEDGGSANGTTSISTTDGSDDYTVWIAYGGAKLSMGDTDGAFDWAMKEVGIGGSIADDHTTHAGFNFNSGLDGTFDGQIARFDYSFDAFSFAISAEIDDSGTFDPVWGIGFKYSGELAGLDLGVGLGYQSVDLGVDVEVIGISVDTTFDNGLQAIVNYSETDVGGTTVDHWGLGVGYTMNALTLSANYGEYSGPGFTNNGFGIAANYDLGGGLEVQFGYGSSDADIPLAVFGLGDGRFGGVAGDNDSYSFGLAMSF</sequence>
<dbReference type="AlphaFoldDB" id="A0A222DXY8"/>
<feature type="signal peptide" evidence="1">
    <location>
        <begin position="1"/>
        <end position="20"/>
    </location>
</feature>
<reference evidence="3 4" key="1">
    <citation type="submission" date="2017-07" db="EMBL/GenBank/DDBJ databases">
        <title>Genome Sequence of Antarctobacter heliothermus Strain SMS3 Isolated from a culture of the Diatom Skeletonema marinoi.</title>
        <authorList>
            <person name="Topel M."/>
            <person name="Pinder M.I.M."/>
            <person name="Johansson O.N."/>
            <person name="Kourtchenko O."/>
            <person name="Godhe A."/>
            <person name="Clarke A.K."/>
        </authorList>
    </citation>
    <scope>NUCLEOTIDE SEQUENCE [LARGE SCALE GENOMIC DNA]</scope>
    <source>
        <strain evidence="3 4">SMS3</strain>
    </source>
</reference>
<dbReference type="SUPFAM" id="SSF56935">
    <property type="entry name" value="Porins"/>
    <property type="match status" value="1"/>
</dbReference>
<dbReference type="Pfam" id="PF13609">
    <property type="entry name" value="Porin_4"/>
    <property type="match status" value="1"/>
</dbReference>
<dbReference type="RefSeq" id="WP_094033169.1">
    <property type="nucleotide sequence ID" value="NZ_CP022540.1"/>
</dbReference>
<dbReference type="OrthoDB" id="7326315at2"/>
<protein>
    <submittedName>
        <fullName evidence="3">Gram-negative porin</fullName>
    </submittedName>
</protein>
<dbReference type="KEGG" id="aht:ANTHELSMS3_00101"/>
<accession>A0A222DXY8</accession>
<keyword evidence="4" id="KW-1185">Reference proteome</keyword>
<evidence type="ECO:0000259" key="2">
    <source>
        <dbReference type="Pfam" id="PF13609"/>
    </source>
</evidence>
<dbReference type="GO" id="GO:0016020">
    <property type="term" value="C:membrane"/>
    <property type="evidence" value="ECO:0007669"/>
    <property type="project" value="InterPro"/>
</dbReference>